<dbReference type="EMBL" id="PEBX01000007">
    <property type="protein sequence ID" value="PTQ57442.1"/>
    <property type="molecule type" value="Genomic_DNA"/>
</dbReference>
<dbReference type="InterPro" id="IPR003661">
    <property type="entry name" value="HisK_dim/P_dom"/>
</dbReference>
<dbReference type="InterPro" id="IPR036097">
    <property type="entry name" value="HisK_dim/P_sf"/>
</dbReference>
<dbReference type="CDD" id="cd00082">
    <property type="entry name" value="HisKA"/>
    <property type="match status" value="1"/>
</dbReference>
<dbReference type="Gene3D" id="1.10.287.130">
    <property type="match status" value="1"/>
</dbReference>
<evidence type="ECO:0000256" key="4">
    <source>
        <dbReference type="ARBA" id="ARBA00023012"/>
    </source>
</evidence>
<accession>A0A2R6Y462</accession>
<evidence type="ECO:0000256" key="3">
    <source>
        <dbReference type="ARBA" id="ARBA00022777"/>
    </source>
</evidence>
<dbReference type="InterPro" id="IPR029016">
    <property type="entry name" value="GAF-like_dom_sf"/>
</dbReference>
<dbReference type="Gene3D" id="3.30.450.40">
    <property type="match status" value="1"/>
</dbReference>
<evidence type="ECO:0000313" key="5">
    <source>
        <dbReference type="EMBL" id="PTQ57442.1"/>
    </source>
</evidence>
<evidence type="ECO:0000313" key="6">
    <source>
        <dbReference type="Proteomes" id="UP000244338"/>
    </source>
</evidence>
<dbReference type="Proteomes" id="UP000244338">
    <property type="component" value="Unassembled WGS sequence"/>
</dbReference>
<protein>
    <recommendedName>
        <fullName evidence="2">histidine kinase</fullName>
        <ecNumber evidence="2">2.7.13.3</ecNumber>
    </recommendedName>
</protein>
<evidence type="ECO:0000256" key="2">
    <source>
        <dbReference type="ARBA" id="ARBA00012438"/>
    </source>
</evidence>
<reference evidence="6" key="1">
    <citation type="journal article" date="2018" name="Sci. Rep.">
        <title>Lignite coal burning seam in the remote Altai Mountains harbors a hydrogen-driven thermophilic microbial community.</title>
        <authorList>
            <person name="Kadnikov V.V."/>
            <person name="Mardanov A.V."/>
            <person name="Ivasenko D.A."/>
            <person name="Antsiferov D.V."/>
            <person name="Beletsky A.V."/>
            <person name="Karnachuk O.V."/>
            <person name="Ravin N.V."/>
        </authorList>
    </citation>
    <scope>NUCLEOTIDE SEQUENCE [LARGE SCALE GENOMIC DNA]</scope>
</reference>
<comment type="caution">
    <text evidence="5">The sequence shown here is derived from an EMBL/GenBank/DDBJ whole genome shotgun (WGS) entry which is preliminary data.</text>
</comment>
<name>A0A2R6Y462_9BACL</name>
<keyword evidence="4" id="KW-0902">Two-component regulatory system</keyword>
<evidence type="ECO:0000256" key="1">
    <source>
        <dbReference type="ARBA" id="ARBA00000085"/>
    </source>
</evidence>
<organism evidence="5 6">
    <name type="scientific">Candidatus Carbonibacillus altaicus</name>
    <dbReference type="NCBI Taxonomy" id="2163959"/>
    <lineage>
        <taxon>Bacteria</taxon>
        <taxon>Bacillati</taxon>
        <taxon>Bacillota</taxon>
        <taxon>Bacilli</taxon>
        <taxon>Bacillales</taxon>
        <taxon>Candidatus Carbonibacillus</taxon>
    </lineage>
</organism>
<dbReference type="EC" id="2.7.13.3" evidence="2"/>
<keyword evidence="3" id="KW-0808">Transferase</keyword>
<keyword evidence="3" id="KW-0418">Kinase</keyword>
<proteinExistence type="predicted"/>
<dbReference type="SUPFAM" id="SSF47384">
    <property type="entry name" value="Homodimeric domain of signal transducing histidine kinase"/>
    <property type="match status" value="1"/>
</dbReference>
<dbReference type="AlphaFoldDB" id="A0A2R6Y462"/>
<comment type="catalytic activity">
    <reaction evidence="1">
        <text>ATP + protein L-histidine = ADP + protein N-phospho-L-histidine.</text>
        <dbReference type="EC" id="2.7.13.3"/>
    </reaction>
</comment>
<dbReference type="GO" id="GO:0000155">
    <property type="term" value="F:phosphorelay sensor kinase activity"/>
    <property type="evidence" value="ECO:0007669"/>
    <property type="project" value="InterPro"/>
</dbReference>
<gene>
    <name evidence="5" type="ORF">BSOLF_1597</name>
</gene>
<sequence>MNDHIIHTHPSFPSWIDIKRVPYRDEWERFFIHRRPAERVRRDILPLWQHVRAKAQSEGFAFKWTYRLPEKTYWSYLSTFAELSGDLKRLIGNNPALLLLCDEEGTVLDLYPSNHPLLYPPFGFKSALHLSDADFPPTALNLALRHRHMSWMVGAEHPYPLFHTLTSLAWPLPVLGASDKLYLVLLEIGFPALDALLQLGGEVHQFLLERKRTPATFYDRPAAPLAKPPVPFINMPKQTDSEKKETATSAKTIHVDQQTDSELSEDIVEIVHELRNPLTALRGYLAWQREHLSTASDDKKRNPNSGPTQEDALIITMLEELKAVTHLLDRLLWRYHTEAPWPIVTSFSKFIDGWFKERHGAWHRRVVPRIILPAPAVSASGDLVDLAKFDPKQIGLALALIMSLYDPSKLLTPVVWISEKYTHLLLKFLTWSSLQDRKKAQDWESARRIVTVNRGRLRRFEKTQLITLTLPRHLG</sequence>